<evidence type="ECO:0000256" key="1">
    <source>
        <dbReference type="SAM" id="SignalP"/>
    </source>
</evidence>
<sequence length="153" mass="17148">MKKLFITLLLPVVVASCASQQKVVPMPLENYTDAALLEAAFRECYSKGYLSDSIVQSNLSDLYAHLNLWSFDKAEMRKAYTKVGDSFVNRINTGDCQSLAAYSPQIISQIGNVNMGNQQMPLFSKPYVSDRNPNDMSLQMTCYNMEGEIVSCY</sequence>
<dbReference type="EMBL" id="CP150637">
    <property type="protein sequence ID" value="WZW87247.1"/>
    <property type="molecule type" value="Genomic_DNA"/>
</dbReference>
<gene>
    <name evidence="2" type="ORF">WMO13_07645</name>
</gene>
<evidence type="ECO:0000313" key="3">
    <source>
        <dbReference type="Proteomes" id="UP001449178"/>
    </source>
</evidence>
<evidence type="ECO:0008006" key="4">
    <source>
        <dbReference type="Google" id="ProtNLM"/>
    </source>
</evidence>
<keyword evidence="3" id="KW-1185">Reference proteome</keyword>
<organism evidence="2 3">
    <name type="scientific">Ignatzschineria larvae DSM 13226</name>
    <dbReference type="NCBI Taxonomy" id="1111732"/>
    <lineage>
        <taxon>Bacteria</taxon>
        <taxon>Pseudomonadati</taxon>
        <taxon>Pseudomonadota</taxon>
        <taxon>Gammaproteobacteria</taxon>
        <taxon>Cardiobacteriales</taxon>
        <taxon>Ignatzschineriaceae</taxon>
        <taxon>Ignatzschineria</taxon>
    </lineage>
</organism>
<protein>
    <recommendedName>
        <fullName evidence="4">Lipoprotein</fullName>
    </recommendedName>
</protein>
<accession>A0ABZ3BYS6</accession>
<dbReference type="RefSeq" id="WP_026879340.1">
    <property type="nucleotide sequence ID" value="NZ_AZOD01000034.1"/>
</dbReference>
<evidence type="ECO:0000313" key="2">
    <source>
        <dbReference type="EMBL" id="WZW87247.1"/>
    </source>
</evidence>
<keyword evidence="1" id="KW-0732">Signal</keyword>
<feature type="signal peptide" evidence="1">
    <location>
        <begin position="1"/>
        <end position="18"/>
    </location>
</feature>
<dbReference type="Proteomes" id="UP001449178">
    <property type="component" value="Chromosome"/>
</dbReference>
<proteinExistence type="predicted"/>
<name>A0ABZ3BYS6_9GAMM</name>
<reference evidence="2 3" key="1">
    <citation type="submission" date="2024-03" db="EMBL/GenBank/DDBJ databases">
        <title>Complete Genome Sequence and Annotation of Ignatzschineria larvae DSM 13226.</title>
        <authorList>
            <person name="Cantrell E."/>
            <person name="Burcham Z.M."/>
        </authorList>
    </citation>
    <scope>NUCLEOTIDE SEQUENCE [LARGE SCALE GENOMIC DNA]</scope>
    <source>
        <strain evidence="2 3">DSM 13226</strain>
    </source>
</reference>
<dbReference type="PROSITE" id="PS51257">
    <property type="entry name" value="PROKAR_LIPOPROTEIN"/>
    <property type="match status" value="1"/>
</dbReference>
<feature type="chain" id="PRO_5045938858" description="Lipoprotein" evidence="1">
    <location>
        <begin position="19"/>
        <end position="153"/>
    </location>
</feature>